<dbReference type="RefSeq" id="WP_231003053.1">
    <property type="nucleotide sequence ID" value="NZ_JAJNEC010000004.1"/>
</dbReference>
<evidence type="ECO:0000313" key="1">
    <source>
        <dbReference type="EMBL" id="MCD2422150.1"/>
    </source>
</evidence>
<evidence type="ECO:0000313" key="2">
    <source>
        <dbReference type="Proteomes" id="UP001199816"/>
    </source>
</evidence>
<dbReference type="Gene3D" id="3.40.50.12370">
    <property type="match status" value="1"/>
</dbReference>
<comment type="caution">
    <text evidence="1">The sequence shown here is derived from an EMBL/GenBank/DDBJ whole genome shotgun (WGS) entry which is preliminary data.</text>
</comment>
<keyword evidence="2" id="KW-1185">Reference proteome</keyword>
<reference evidence="1 2" key="1">
    <citation type="submission" date="2021-11" db="EMBL/GenBank/DDBJ databases">
        <title>Genomic of Niabella pedocola.</title>
        <authorList>
            <person name="Wu T."/>
        </authorList>
    </citation>
    <scope>NUCLEOTIDE SEQUENCE [LARGE SCALE GENOMIC DNA]</scope>
    <source>
        <strain evidence="1 2">JCM 31011</strain>
    </source>
</reference>
<dbReference type="EMBL" id="JAJNEC010000004">
    <property type="protein sequence ID" value="MCD2422150.1"/>
    <property type="molecule type" value="Genomic_DNA"/>
</dbReference>
<protein>
    <submittedName>
        <fullName evidence="1">Universal stress protein</fullName>
    </submittedName>
</protein>
<dbReference type="Proteomes" id="UP001199816">
    <property type="component" value="Unassembled WGS sequence"/>
</dbReference>
<accession>A0ABS8PM13</accession>
<organism evidence="1 2">
    <name type="scientific">Niabella pedocola</name>
    <dbReference type="NCBI Taxonomy" id="1752077"/>
    <lineage>
        <taxon>Bacteria</taxon>
        <taxon>Pseudomonadati</taxon>
        <taxon>Bacteroidota</taxon>
        <taxon>Chitinophagia</taxon>
        <taxon>Chitinophagales</taxon>
        <taxon>Chitinophagaceae</taxon>
        <taxon>Niabella</taxon>
    </lineage>
</organism>
<name>A0ABS8PM13_9BACT</name>
<sequence length="278" mass="31939">MKKYIAAFDGLKYAESVSNYAIHLAKQNNAHLTGVFLDDFMHHSYKITQLLKQDGDFEARRKKYDQKDEKTRNLAVAHFEKACREGSLNYSLHRHKCVAIQELLHESIFADLLFIDHAETFTSYTEKVPSLFIRDLLSNVHCPVILTPRSFQPIDQLLLLYDGTPSSVHAIKMLSYTLDTLKQLPTTILTVNTADQTSHLPDNKLFKEFLKRHYPKAQYMVLKGTPETAIVHYLEQTKKGTLITLGAYSRGAVSRWFRNSMADVLMKEMKCPLFVAHD</sequence>
<proteinExistence type="predicted"/>
<gene>
    <name evidence="1" type="ORF">LQ567_05205</name>
</gene>
<dbReference type="SUPFAM" id="SSF52402">
    <property type="entry name" value="Adenine nucleotide alpha hydrolases-like"/>
    <property type="match status" value="2"/>
</dbReference>